<evidence type="ECO:0000259" key="3">
    <source>
        <dbReference type="SMART" id="SM00645"/>
    </source>
</evidence>
<dbReference type="SUPFAM" id="SSF54001">
    <property type="entry name" value="Cysteine proteinases"/>
    <property type="match status" value="2"/>
</dbReference>
<sequence>MKRLLLFIYLLIVNIECKFIINKLTIPTVSDQLIQQYFKEWMTNNNVLYDNDQFLYRFEIFKNNFHYIREWNSGDSPTILGLNAFADLENEEFRSLYNMLPVANLDDYYQNHPQNIDVKKQFSFKSAHGYDLGPRPMSFDWRKKNAVGPIQNQGRCSSSWAFSAAGAMTSTHKIDSDPLGVDITILSTQQLLDCAGPYGTEGCLYGTPDQAFDYAINSQGMVSSLGYPYEGYNTTCRSYETDVVAQFDSFELLTSGNEEDLEIMLLKAPVSVVIDGGLLSFQLYQGGVYYEQACNNLTLTASLLVVGYSYATLSPSGILSGSTGLTGNRISLSALGGLSSSADSTSTGYTASISSSWATSSDSASSAWGQLTSSSGYSGQLNQNQNQNQNNIEQDKMGGNGQSSKEQMNTIPYWTLVNSWGTNWGENGVLYLIKDYHNACGIASLATTINSIPNNSKDSSNSAAPSE</sequence>
<dbReference type="InParanoid" id="A0A152A9V7"/>
<dbReference type="Pfam" id="PF00112">
    <property type="entry name" value="Peptidase_C1"/>
    <property type="match status" value="2"/>
</dbReference>
<dbReference type="InterPro" id="IPR039417">
    <property type="entry name" value="Peptidase_C1A_papain-like"/>
</dbReference>
<dbReference type="Gene3D" id="3.90.70.10">
    <property type="entry name" value="Cysteine proteinases"/>
    <property type="match status" value="1"/>
</dbReference>
<dbReference type="CDD" id="cd02248">
    <property type="entry name" value="Peptidase_C1A"/>
    <property type="match status" value="1"/>
</dbReference>
<protein>
    <submittedName>
        <fullName evidence="5">Cysteine protease 4</fullName>
    </submittedName>
</protein>
<dbReference type="Pfam" id="PF08246">
    <property type="entry name" value="Inhibitor_I29"/>
    <property type="match status" value="1"/>
</dbReference>
<comment type="caution">
    <text evidence="5">The sequence shown here is derived from an EMBL/GenBank/DDBJ whole genome shotgun (WGS) entry which is preliminary data.</text>
</comment>
<evidence type="ECO:0000256" key="2">
    <source>
        <dbReference type="SAM" id="SignalP"/>
    </source>
</evidence>
<organism evidence="5 6">
    <name type="scientific">Tieghemostelium lacteum</name>
    <name type="common">Slime mold</name>
    <name type="synonym">Dictyostelium lacteum</name>
    <dbReference type="NCBI Taxonomy" id="361077"/>
    <lineage>
        <taxon>Eukaryota</taxon>
        <taxon>Amoebozoa</taxon>
        <taxon>Evosea</taxon>
        <taxon>Eumycetozoa</taxon>
        <taxon>Dictyostelia</taxon>
        <taxon>Dictyosteliales</taxon>
        <taxon>Raperosteliaceae</taxon>
        <taxon>Tieghemostelium</taxon>
    </lineage>
</organism>
<name>A0A152A9V7_TIELA</name>
<keyword evidence="2" id="KW-0732">Signal</keyword>
<dbReference type="InterPro" id="IPR000668">
    <property type="entry name" value="Peptidase_C1A_C"/>
</dbReference>
<keyword evidence="5" id="KW-0645">Protease</keyword>
<dbReference type="Proteomes" id="UP000076078">
    <property type="component" value="Unassembled WGS sequence"/>
</dbReference>
<evidence type="ECO:0000313" key="5">
    <source>
        <dbReference type="EMBL" id="KYR02911.1"/>
    </source>
</evidence>
<gene>
    <name evidence="5" type="ORF">DLAC_00391</name>
</gene>
<dbReference type="AlphaFoldDB" id="A0A152A9V7"/>
<feature type="domain" description="Cathepsin propeptide inhibitor" evidence="4">
    <location>
        <begin position="38"/>
        <end position="93"/>
    </location>
</feature>
<keyword evidence="5" id="KW-0378">Hydrolase</keyword>
<dbReference type="STRING" id="361077.A0A152A9V7"/>
<evidence type="ECO:0000313" key="6">
    <source>
        <dbReference type="Proteomes" id="UP000076078"/>
    </source>
</evidence>
<dbReference type="OrthoDB" id="65740at2759"/>
<proteinExistence type="inferred from homology"/>
<dbReference type="SMART" id="SM00645">
    <property type="entry name" value="Pept_C1"/>
    <property type="match status" value="1"/>
</dbReference>
<dbReference type="InterPro" id="IPR013201">
    <property type="entry name" value="Prot_inhib_I29"/>
</dbReference>
<reference evidence="5 6" key="1">
    <citation type="submission" date="2015-12" db="EMBL/GenBank/DDBJ databases">
        <title>Dictyostelia acquired genes for synthesis and detection of signals that induce cell-type specialization by lateral gene transfer from prokaryotes.</title>
        <authorList>
            <person name="Gloeckner G."/>
            <person name="Schaap P."/>
        </authorList>
    </citation>
    <scope>NUCLEOTIDE SEQUENCE [LARGE SCALE GENOMIC DNA]</scope>
    <source>
        <strain evidence="5 6">TK</strain>
    </source>
</reference>
<evidence type="ECO:0000259" key="4">
    <source>
        <dbReference type="SMART" id="SM00848"/>
    </source>
</evidence>
<feature type="chain" id="PRO_5018555798" evidence="2">
    <location>
        <begin position="18"/>
        <end position="467"/>
    </location>
</feature>
<feature type="domain" description="Peptidase C1A papain C-terminal" evidence="3">
    <location>
        <begin position="135"/>
        <end position="450"/>
    </location>
</feature>
<dbReference type="InterPro" id="IPR038765">
    <property type="entry name" value="Papain-like_cys_pep_sf"/>
</dbReference>
<dbReference type="GO" id="GO:0008234">
    <property type="term" value="F:cysteine-type peptidase activity"/>
    <property type="evidence" value="ECO:0007669"/>
    <property type="project" value="InterPro"/>
</dbReference>
<comment type="similarity">
    <text evidence="1">Belongs to the peptidase C1 family.</text>
</comment>
<feature type="signal peptide" evidence="2">
    <location>
        <begin position="1"/>
        <end position="17"/>
    </location>
</feature>
<dbReference type="PANTHER" id="PTHR12411">
    <property type="entry name" value="CYSTEINE PROTEASE FAMILY C1-RELATED"/>
    <property type="match status" value="1"/>
</dbReference>
<dbReference type="InterPro" id="IPR013128">
    <property type="entry name" value="Peptidase_C1A"/>
</dbReference>
<accession>A0A152A9V7</accession>
<dbReference type="GO" id="GO:0006508">
    <property type="term" value="P:proteolysis"/>
    <property type="evidence" value="ECO:0007669"/>
    <property type="project" value="UniProtKB-KW"/>
</dbReference>
<keyword evidence="6" id="KW-1185">Reference proteome</keyword>
<dbReference type="EMBL" id="LODT01000001">
    <property type="protein sequence ID" value="KYR02911.1"/>
    <property type="molecule type" value="Genomic_DNA"/>
</dbReference>
<dbReference type="SMART" id="SM00848">
    <property type="entry name" value="Inhibitor_I29"/>
    <property type="match status" value="1"/>
</dbReference>
<evidence type="ECO:0000256" key="1">
    <source>
        <dbReference type="ARBA" id="ARBA00008455"/>
    </source>
</evidence>